<protein>
    <recommendedName>
        <fullName evidence="5">Protein containing aminopeptidase domain</fullName>
    </recommendedName>
</protein>
<sequence>MECIGVDRVNYEKELEYYLKKLFPITRSITGEGNRQTLKILQEIIPLDILEYPTGEEVYDWTIPKEWKIKDAWIKNSQGKKIIDFQDSNLHVMSYSTPIHKKIKFQELQEHLHYLKDLPKAIPYRTSYYNEDWGFCLSYEQFQTLNPQEEYEVCIESELFEGSLSLGELLIKGKSKKEYLLSCYICHPSMANDSLSGVLVTAFLARELLKIQESLEHSYRIVFVPETIGAITYCANHEQEMKAIKNGLVITTCGGNGQFGYKQSWERDNFINQMVEDVFRENAVEFITYPFDIHGSDERQYSSQGFKINCITISKDKYYEYDYYHTSLDNLDFVTAQNLNKSFHLYWQLLKKMDKNIIYKNLQPHCEVMLSKHDLYPKTGGALLPNSDVSALDIILWSLFYLDGTMDLYTLSKILNVSIDILYEQLKILKDKKILKMVDNE</sequence>
<organism evidence="4">
    <name type="scientific">hydrothermal vent metagenome</name>
    <dbReference type="NCBI Taxonomy" id="652676"/>
    <lineage>
        <taxon>unclassified sequences</taxon>
        <taxon>metagenomes</taxon>
        <taxon>ecological metagenomes</taxon>
    </lineage>
</organism>
<dbReference type="InterPro" id="IPR032610">
    <property type="entry name" value="DUF2172"/>
</dbReference>
<proteinExistence type="predicted"/>
<evidence type="ECO:0000259" key="1">
    <source>
        <dbReference type="Pfam" id="PF09940"/>
    </source>
</evidence>
<name>A0A1W1D2I8_9ZZZZ</name>
<dbReference type="InterPro" id="IPR032589">
    <property type="entry name" value="DUF4910"/>
</dbReference>
<dbReference type="EMBL" id="FPHP01000007">
    <property type="protein sequence ID" value="SFV74865.1"/>
    <property type="molecule type" value="Genomic_DNA"/>
</dbReference>
<dbReference type="AlphaFoldDB" id="A0A1W1D2I8"/>
<dbReference type="InterPro" id="IPR012353">
    <property type="entry name" value="UCP015244"/>
</dbReference>
<evidence type="ECO:0000259" key="2">
    <source>
        <dbReference type="Pfam" id="PF16221"/>
    </source>
</evidence>
<dbReference type="InterPro" id="IPR032622">
    <property type="entry name" value="UCP01524_HTH"/>
</dbReference>
<dbReference type="Gene3D" id="3.40.630.10">
    <property type="entry name" value="Zn peptidases"/>
    <property type="match status" value="1"/>
</dbReference>
<dbReference type="SUPFAM" id="SSF53187">
    <property type="entry name" value="Zn-dependent exopeptidases"/>
    <property type="match status" value="1"/>
</dbReference>
<dbReference type="Gene3D" id="1.10.10.10">
    <property type="entry name" value="Winged helix-like DNA-binding domain superfamily/Winged helix DNA-binding domain"/>
    <property type="match status" value="1"/>
</dbReference>
<reference evidence="4" key="1">
    <citation type="submission" date="2016-10" db="EMBL/GenBank/DDBJ databases">
        <authorList>
            <person name="de Groot N.N."/>
        </authorList>
    </citation>
    <scope>NUCLEOTIDE SEQUENCE</scope>
</reference>
<evidence type="ECO:0008006" key="5">
    <source>
        <dbReference type="Google" id="ProtNLM"/>
    </source>
</evidence>
<evidence type="ECO:0000259" key="3">
    <source>
        <dbReference type="Pfam" id="PF16254"/>
    </source>
</evidence>
<feature type="domain" description="DUF2172" evidence="1">
    <location>
        <begin position="66"/>
        <end position="158"/>
    </location>
</feature>
<dbReference type="PIRSF" id="PIRSF015244">
    <property type="entry name" value="UCP015244"/>
    <property type="match status" value="1"/>
</dbReference>
<accession>A0A1W1D2I8</accession>
<dbReference type="Gene3D" id="3.50.30.90">
    <property type="match status" value="1"/>
</dbReference>
<feature type="domain" description="DUF4910" evidence="3">
    <location>
        <begin position="19"/>
        <end position="356"/>
    </location>
</feature>
<evidence type="ECO:0000313" key="4">
    <source>
        <dbReference type="EMBL" id="SFV74865.1"/>
    </source>
</evidence>
<dbReference type="Pfam" id="PF09940">
    <property type="entry name" value="DUF2172"/>
    <property type="match status" value="1"/>
</dbReference>
<gene>
    <name evidence="4" type="ORF">MNB_SM-3-793</name>
</gene>
<dbReference type="InterPro" id="IPR036388">
    <property type="entry name" value="WH-like_DNA-bd_sf"/>
</dbReference>
<dbReference type="Pfam" id="PF16254">
    <property type="entry name" value="DUF4910"/>
    <property type="match status" value="1"/>
</dbReference>
<feature type="domain" description="UCP01524 winged helix-turn-helix" evidence="2">
    <location>
        <begin position="358"/>
        <end position="436"/>
    </location>
</feature>
<dbReference type="Pfam" id="PF16221">
    <property type="entry name" value="HTH_47"/>
    <property type="match status" value="1"/>
</dbReference>